<feature type="chain" id="PRO_5043054311" evidence="1">
    <location>
        <begin position="22"/>
        <end position="563"/>
    </location>
</feature>
<dbReference type="EMBL" id="JAYGII010000005">
    <property type="protein sequence ID" value="MEA5444995.1"/>
    <property type="molecule type" value="Genomic_DNA"/>
</dbReference>
<keyword evidence="4" id="KW-1185">Reference proteome</keyword>
<keyword evidence="1" id="KW-0732">Signal</keyword>
<protein>
    <submittedName>
        <fullName evidence="3">Amidohydrolase</fullName>
        <ecNumber evidence="3">3.5.-.-</ecNumber>
    </submittedName>
</protein>
<dbReference type="PROSITE" id="PS51257">
    <property type="entry name" value="PROKAR_LIPOPROTEIN"/>
    <property type="match status" value="1"/>
</dbReference>
<dbReference type="InterPro" id="IPR013108">
    <property type="entry name" value="Amidohydro_3"/>
</dbReference>
<dbReference type="Gene3D" id="2.30.40.10">
    <property type="entry name" value="Urease, subunit C, domain 1"/>
    <property type="match status" value="1"/>
</dbReference>
<evidence type="ECO:0000256" key="1">
    <source>
        <dbReference type="SAM" id="SignalP"/>
    </source>
</evidence>
<organism evidence="3 4">
    <name type="scientific">Natronospira elongata</name>
    <dbReference type="NCBI Taxonomy" id="3110268"/>
    <lineage>
        <taxon>Bacteria</taxon>
        <taxon>Pseudomonadati</taxon>
        <taxon>Pseudomonadota</taxon>
        <taxon>Gammaproteobacteria</taxon>
        <taxon>Natronospirales</taxon>
        <taxon>Natronospiraceae</taxon>
        <taxon>Natronospira</taxon>
    </lineage>
</organism>
<dbReference type="InterPro" id="IPR033932">
    <property type="entry name" value="YtcJ-like"/>
</dbReference>
<gene>
    <name evidence="3" type="ORF">VCB98_04080</name>
</gene>
<dbReference type="InterPro" id="IPR032466">
    <property type="entry name" value="Metal_Hydrolase"/>
</dbReference>
<dbReference type="PANTHER" id="PTHR22642:SF2">
    <property type="entry name" value="PROTEIN LONG AFTER FAR-RED 3"/>
    <property type="match status" value="1"/>
</dbReference>
<keyword evidence="3" id="KW-0378">Hydrolase</keyword>
<evidence type="ECO:0000313" key="3">
    <source>
        <dbReference type="EMBL" id="MEA5444995.1"/>
    </source>
</evidence>
<feature type="signal peptide" evidence="1">
    <location>
        <begin position="1"/>
        <end position="21"/>
    </location>
</feature>
<dbReference type="RefSeq" id="WP_346050623.1">
    <property type="nucleotide sequence ID" value="NZ_JAYGII010000005.1"/>
</dbReference>
<dbReference type="Pfam" id="PF07969">
    <property type="entry name" value="Amidohydro_3"/>
    <property type="match status" value="1"/>
</dbReference>
<dbReference type="PANTHER" id="PTHR22642">
    <property type="entry name" value="IMIDAZOLONEPROPIONASE"/>
    <property type="match status" value="1"/>
</dbReference>
<dbReference type="Gene3D" id="3.20.20.140">
    <property type="entry name" value="Metal-dependent hydrolases"/>
    <property type="match status" value="1"/>
</dbReference>
<dbReference type="AlphaFoldDB" id="A0AAP6JDM7"/>
<evidence type="ECO:0000259" key="2">
    <source>
        <dbReference type="Pfam" id="PF07969"/>
    </source>
</evidence>
<dbReference type="SUPFAM" id="SSF51556">
    <property type="entry name" value="Metallo-dependent hydrolases"/>
    <property type="match status" value="1"/>
</dbReference>
<feature type="domain" description="Amidohydrolase 3" evidence="2">
    <location>
        <begin position="77"/>
        <end position="559"/>
    </location>
</feature>
<dbReference type="InterPro" id="IPR011059">
    <property type="entry name" value="Metal-dep_hydrolase_composite"/>
</dbReference>
<proteinExistence type="predicted"/>
<dbReference type="EC" id="3.5.-.-" evidence="3"/>
<dbReference type="Gene3D" id="3.10.310.70">
    <property type="match status" value="1"/>
</dbReference>
<dbReference type="CDD" id="cd01300">
    <property type="entry name" value="YtcJ_like"/>
    <property type="match status" value="1"/>
</dbReference>
<dbReference type="Proteomes" id="UP001302316">
    <property type="component" value="Unassembled WGS sequence"/>
</dbReference>
<reference evidence="3 4" key="1">
    <citation type="submission" date="2023-12" db="EMBL/GenBank/DDBJ databases">
        <title>Whole-genome sequencing of halo(alkali)philic microorganisms from hypersaline lakes.</title>
        <authorList>
            <person name="Sorokin D.Y."/>
            <person name="Merkel A.Y."/>
            <person name="Messina E."/>
            <person name="Yakimov M."/>
        </authorList>
    </citation>
    <scope>NUCLEOTIDE SEQUENCE [LARGE SCALE GENOMIC DNA]</scope>
    <source>
        <strain evidence="3 4">AB-CW1</strain>
    </source>
</reference>
<name>A0AAP6JDM7_9GAMM</name>
<evidence type="ECO:0000313" key="4">
    <source>
        <dbReference type="Proteomes" id="UP001302316"/>
    </source>
</evidence>
<sequence>MKGMPRSIAALSLAAVFALLACEADQPRADKMLINGNIHTLDPDQPRAEAIAIRGNRILAVGSQEGLAAHLGEDTRLVDLGGATVVPGLADAHVHLAGIGERELGLDLAGIDSLEGFLDAVADAVDEREDGEWVVGRGWLETHWDPPSFPGRKDLDAIAPDNPVWLTRADGHGSVANSMALEMAGVDEETAIPEGGDILRDEDGQPSGMLLGRAQWLVAQHVPEPEAPLAERLRLGAERSQAMGWTQVHIASGDFEEVETLRELFADGSLRLRINQALRGPGEDARRLVSEGGVTGLYEGRYSLRGVKLAADGALGSGGAALLEDYEDRDGRGYLQFQREEVIELLEDALRNGVQVWTHAIGDRGNRFALDLYEEVFDKVGPEERGIAEPRWRIEHAQVLHEDDLPRFAELGVIPSMQPSHAIGDLHYAHRRVGVERLRHAYAWRDLIDSGVPIAGGSDAPVEMGDPRIEFYAAVSRRDLQGHQDEHWYPEQAVSREEALKMFTLWPAKAAFEEDVRGTIEAEKYADFTVFADDIMQIETAEILETTVTMTVIGGEIVYRAED</sequence>
<comment type="caution">
    <text evidence="3">The sequence shown here is derived from an EMBL/GenBank/DDBJ whole genome shotgun (WGS) entry which is preliminary data.</text>
</comment>
<dbReference type="SUPFAM" id="SSF51338">
    <property type="entry name" value="Composite domain of metallo-dependent hydrolases"/>
    <property type="match status" value="1"/>
</dbReference>
<dbReference type="GO" id="GO:0016810">
    <property type="term" value="F:hydrolase activity, acting on carbon-nitrogen (but not peptide) bonds"/>
    <property type="evidence" value="ECO:0007669"/>
    <property type="project" value="InterPro"/>
</dbReference>
<accession>A0AAP6JDM7</accession>